<reference evidence="2 3" key="1">
    <citation type="submission" date="2019-03" db="EMBL/GenBank/DDBJ databases">
        <title>Metabolic reconstructions from genomes of highly enriched 'Candidatus Accumulibacter' and 'Candidatus Competibacter' bioreactor populations.</title>
        <authorList>
            <person name="Annavajhala M.K."/>
            <person name="Welles L."/>
            <person name="Abbas B."/>
            <person name="Sorokin D."/>
            <person name="Park H."/>
            <person name="Van Loosdrecht M."/>
            <person name="Chandran K."/>
        </authorList>
    </citation>
    <scope>NUCLEOTIDE SEQUENCE [LARGE SCALE GENOMIC DNA]</scope>
    <source>
        <strain evidence="2 3">SBR_S</strain>
    </source>
</reference>
<keyword evidence="3" id="KW-1185">Reference proteome</keyword>
<dbReference type="NCBIfam" id="TIGR00176">
    <property type="entry name" value="mobB"/>
    <property type="match status" value="1"/>
</dbReference>
<dbReference type="SUPFAM" id="SSF52540">
    <property type="entry name" value="P-loop containing nucleoside triphosphate hydrolases"/>
    <property type="match status" value="1"/>
</dbReference>
<gene>
    <name evidence="2" type="primary">mobB</name>
    <name evidence="2" type="ORF">E4Q23_13340</name>
</gene>
<sequence>MKVFGVAGYSGSGKTTLLEKLLPAIIAQDLRVSVIKHTHHNFDIDRPGKDSFRHRQAGAGEVLLASASRWVLMNELRGAPEPSLADYLARFSPCDLVLVEGFKDEVVPTLEVYRPANGKPPLWPERRQIVAVASDEPLPKDFPATLMALDLNDTAAIVRYIFDTLNLKVAHATHEPPFSLREKGRGKRGTVMTFMIWSISTGMTLQLSSLPLRRFLSKNIPSCLSFRPSSVLRQQLHSSTMRLLSRLEADRKSGTIWYVLFRQSPKVHFTEGNPRC</sequence>
<dbReference type="InterPro" id="IPR004435">
    <property type="entry name" value="MobB_dom"/>
</dbReference>
<name>A0ABX1TWJ4_9PROT</name>
<dbReference type="InterPro" id="IPR052539">
    <property type="entry name" value="MGD_biosynthesis_adapter"/>
</dbReference>
<dbReference type="EMBL" id="SPMY01000037">
    <property type="protein sequence ID" value="NMQ28652.1"/>
    <property type="molecule type" value="Genomic_DNA"/>
</dbReference>
<dbReference type="CDD" id="cd03116">
    <property type="entry name" value="MobB"/>
    <property type="match status" value="1"/>
</dbReference>
<proteinExistence type="predicted"/>
<evidence type="ECO:0000259" key="1">
    <source>
        <dbReference type="Pfam" id="PF03205"/>
    </source>
</evidence>
<accession>A0ABX1TWJ4</accession>
<dbReference type="InterPro" id="IPR027417">
    <property type="entry name" value="P-loop_NTPase"/>
</dbReference>
<dbReference type="Proteomes" id="UP000749010">
    <property type="component" value="Unassembled WGS sequence"/>
</dbReference>
<comment type="caution">
    <text evidence="2">The sequence shown here is derived from an EMBL/GenBank/DDBJ whole genome shotgun (WGS) entry which is preliminary data.</text>
</comment>
<dbReference type="Gene3D" id="3.40.50.300">
    <property type="entry name" value="P-loop containing nucleotide triphosphate hydrolases"/>
    <property type="match status" value="1"/>
</dbReference>
<protein>
    <submittedName>
        <fullName evidence="2">Molybdopterin-guanine dinucleotide biosynthesis protein B</fullName>
    </submittedName>
</protein>
<feature type="domain" description="Molybdopterin-guanine dinucleotide biosynthesis protein B (MobB)" evidence="1">
    <location>
        <begin position="3"/>
        <end position="135"/>
    </location>
</feature>
<evidence type="ECO:0000313" key="3">
    <source>
        <dbReference type="Proteomes" id="UP000749010"/>
    </source>
</evidence>
<evidence type="ECO:0000313" key="2">
    <source>
        <dbReference type="EMBL" id="NMQ28652.1"/>
    </source>
</evidence>
<dbReference type="PANTHER" id="PTHR40072:SF1">
    <property type="entry name" value="MOLYBDOPTERIN-GUANINE DINUCLEOTIDE BIOSYNTHESIS ADAPTER PROTEIN"/>
    <property type="match status" value="1"/>
</dbReference>
<dbReference type="Pfam" id="PF03205">
    <property type="entry name" value="MobB"/>
    <property type="match status" value="1"/>
</dbReference>
<organism evidence="2 3">
    <name type="scientific">Candidatus Accumulibacter phosphatis</name>
    <dbReference type="NCBI Taxonomy" id="327160"/>
    <lineage>
        <taxon>Bacteria</taxon>
        <taxon>Pseudomonadati</taxon>
        <taxon>Pseudomonadota</taxon>
        <taxon>Betaproteobacteria</taxon>
        <taxon>Candidatus Accumulibacter</taxon>
    </lineage>
</organism>
<dbReference type="PANTHER" id="PTHR40072">
    <property type="entry name" value="MOLYBDOPTERIN-GUANINE DINUCLEOTIDE BIOSYNTHESIS ADAPTER PROTEIN-RELATED"/>
    <property type="match status" value="1"/>
</dbReference>